<evidence type="ECO:0000256" key="7">
    <source>
        <dbReference type="ARBA" id="ARBA00023136"/>
    </source>
</evidence>
<dbReference type="InterPro" id="IPR001343">
    <property type="entry name" value="Hemolysn_Ca-bd"/>
</dbReference>
<keyword evidence="3" id="KW-0964">Secreted</keyword>
<comment type="caution">
    <text evidence="9">The sequence shown here is derived from an EMBL/GenBank/DDBJ whole genome shotgun (WGS) entry which is preliminary data.</text>
</comment>
<organism evidence="9 10">
    <name type="scientific">Campylobacter blaseri</name>
    <dbReference type="NCBI Taxonomy" id="2042961"/>
    <lineage>
        <taxon>Bacteria</taxon>
        <taxon>Pseudomonadati</taxon>
        <taxon>Campylobacterota</taxon>
        <taxon>Epsilonproteobacteria</taxon>
        <taxon>Campylobacterales</taxon>
        <taxon>Campylobacteraceae</taxon>
        <taxon>Campylobacter</taxon>
    </lineage>
</organism>
<dbReference type="AlphaFoldDB" id="A0A2P8QYW9"/>
<proteinExistence type="predicted"/>
<dbReference type="Proteomes" id="UP000240535">
    <property type="component" value="Unassembled WGS sequence"/>
</dbReference>
<dbReference type="InterPro" id="IPR011049">
    <property type="entry name" value="Serralysin-like_metalloprot_C"/>
</dbReference>
<dbReference type="PANTHER" id="PTHR38340">
    <property type="entry name" value="S-LAYER PROTEIN"/>
    <property type="match status" value="1"/>
</dbReference>
<feature type="non-terminal residue" evidence="9">
    <location>
        <position position="1"/>
    </location>
</feature>
<accession>A0A2P8QYW9</accession>
<keyword evidence="4" id="KW-0800">Toxin</keyword>
<dbReference type="RefSeq" id="WP_162296620.1">
    <property type="nucleotide sequence ID" value="NZ_PDHH01000007.1"/>
</dbReference>
<evidence type="ECO:0000313" key="9">
    <source>
        <dbReference type="EMBL" id="PSM51432.1"/>
    </source>
</evidence>
<feature type="compositionally biased region" description="Basic and acidic residues" evidence="8">
    <location>
        <begin position="300"/>
        <end position="314"/>
    </location>
</feature>
<evidence type="ECO:0008006" key="11">
    <source>
        <dbReference type="Google" id="ProtNLM"/>
    </source>
</evidence>
<name>A0A2P8QYW9_9BACT</name>
<evidence type="ECO:0000256" key="6">
    <source>
        <dbReference type="ARBA" id="ARBA00023026"/>
    </source>
</evidence>
<protein>
    <recommendedName>
        <fullName evidence="11">Haemolysin-type calcium binding-related domain-containing protein</fullName>
    </recommendedName>
</protein>
<dbReference type="PRINTS" id="PR00313">
    <property type="entry name" value="CABNDNGRPT"/>
</dbReference>
<dbReference type="PRINTS" id="PR01488">
    <property type="entry name" value="RTXTOXINA"/>
</dbReference>
<reference evidence="10" key="1">
    <citation type="submission" date="2017-10" db="EMBL/GenBank/DDBJ databases">
        <title>Campylobacter species from seals.</title>
        <authorList>
            <person name="Gilbert M.J."/>
            <person name="Zomer A.L."/>
            <person name="Timmerman A.J."/>
            <person name="Duim B."/>
            <person name="Wagenaar J.A."/>
        </authorList>
    </citation>
    <scope>NUCLEOTIDE SEQUENCE [LARGE SCALE GENOMIC DNA]</scope>
    <source>
        <strain evidence="10">17S00004-5</strain>
    </source>
</reference>
<comment type="subcellular location">
    <subcellularLocation>
        <location evidence="1">Membrane</location>
    </subcellularLocation>
    <subcellularLocation>
        <location evidence="2">Secreted</location>
    </subcellularLocation>
</comment>
<feature type="non-terminal residue" evidence="9">
    <location>
        <position position="1248"/>
    </location>
</feature>
<evidence type="ECO:0000256" key="5">
    <source>
        <dbReference type="ARBA" id="ARBA00022737"/>
    </source>
</evidence>
<feature type="region of interest" description="Disordered" evidence="8">
    <location>
        <begin position="300"/>
        <end position="322"/>
    </location>
</feature>
<dbReference type="EMBL" id="PDHH01000007">
    <property type="protein sequence ID" value="PSM51432.1"/>
    <property type="molecule type" value="Genomic_DNA"/>
</dbReference>
<evidence type="ECO:0000256" key="4">
    <source>
        <dbReference type="ARBA" id="ARBA00022656"/>
    </source>
</evidence>
<evidence type="ECO:0000256" key="2">
    <source>
        <dbReference type="ARBA" id="ARBA00004613"/>
    </source>
</evidence>
<dbReference type="InterPro" id="IPR003995">
    <property type="entry name" value="RTX_toxin_determinant-A"/>
</dbReference>
<keyword evidence="7" id="KW-0472">Membrane</keyword>
<dbReference type="GO" id="GO:0005576">
    <property type="term" value="C:extracellular region"/>
    <property type="evidence" value="ECO:0007669"/>
    <property type="project" value="UniProtKB-SubCell"/>
</dbReference>
<dbReference type="InterPro" id="IPR050557">
    <property type="entry name" value="RTX_toxin/Mannuronan_C5-epim"/>
</dbReference>
<dbReference type="GO" id="GO:0005509">
    <property type="term" value="F:calcium ion binding"/>
    <property type="evidence" value="ECO:0007669"/>
    <property type="project" value="InterPro"/>
</dbReference>
<sequence length="1248" mass="137245">VYGGKGKENITIEDGKNFVNTSNGESTIEIKGGKNQIIGGKDKDTINISGGTNTLTLGNGEDEVNATGGDNTIHAGEGADTIKTAGGKDILFGGNDKDADRLEGGDGYDEYHVSANDIVMDSDGKGKVWFKTYNPLSGGDETEVGSKVYKGGGYTYKLSGDKLDVTYDETKESITIENFKKDSRKPHLNIKLTDRKELTFNISNDSTSEGDGVEKTMKFKVTLNEKLDYGEYVILNVNGQRLLFGTLPKDSNINKKNLKTDGIYEYKFTGDKEKNEDSKFEVSGSVEAVSENIIVKDIKPGKGTIYDDDKKPDDPDPEDEASPLVIDLNKDGISTTPLYDSAFFDLDGNGFKEQTGWVDSNDAFLAVDKNGNGIIDNGNELFGNHTIEDNNYSYIDRKRVNGFEVLKAYDSNNDGVINALDKDFDKLLLWQDKNSDGISSKDELTKLTDSSISSIDLNYKNVHIDNNSNTIKQTSKVTFYDGTKSDIADVWFKVNTRNSIDNISVEIPEHLKQLPDIEGDGLLRDLLPSAALNKNIDKALVDYVNLDKNKRKENIDSLIFKWANVDSINPRSRGYYVDARKLAVYEKLMGRPFLQLGTNRNPRENASRIIESKYQRFTNYVYASLELNILYKDVIDTEYMKFDNQSKRLSYDFTKYNELIKELYIKNDLESIGHLVSLVNMVANYKPIFKQQLNSNNINSFRDNKEILALTLSRYQKASNNGSKLYGTDEMDFLQSASGNDTLEGGKGNDIYSFDSGFGNDVIFDISGDDTIVFGKGISSRDVLFERNLSDIKLIIPNEGSVVVKNFFDITGKSGNGVIENIEFYGGEKLNLDDILHLAPIKATSEPDNLYLTNSDDKFNALDGDDTIYGGDGDDEIFGGNGDDTLYGDDGNDTLIGGAGDDTLQGGMGSDTYVFGRNFGKDTIINFNPDNSIDTILFTEDINKDDLVIKQSKNDLIITLKDDKDGLKNSITVVDFFTKTPSNELHNIVNQIKFSNGEILSLNEIIKLSMLNADDSDNTLTALSDDSYTIDAKGGNDTITTLGGNDTLIGGKGDDVLSGGLGNDTYIFGKGFGKDTIINFNPNHRYIDIVKFTDGIKKEDLTFSIEDNDLIILLDKDNYITIKEYYKTDYNGIYNNTISKIEFDNDISMNIEDINRAIIDNKLSTTIKTATSNKSFNIDKSLNTDNLVITTSSGDDTIKAGSGNDTINSGAGNDTIDGGAGDDTIKAGDGNDTIIGGAGDDHLEGGAG</sequence>
<dbReference type="InterPro" id="IPR018511">
    <property type="entry name" value="Hemolysin-typ_Ca-bd_CS"/>
</dbReference>
<evidence type="ECO:0000256" key="1">
    <source>
        <dbReference type="ARBA" id="ARBA00004370"/>
    </source>
</evidence>
<dbReference type="PANTHER" id="PTHR38340:SF1">
    <property type="entry name" value="S-LAYER PROTEIN"/>
    <property type="match status" value="1"/>
</dbReference>
<evidence type="ECO:0000256" key="3">
    <source>
        <dbReference type="ARBA" id="ARBA00022525"/>
    </source>
</evidence>
<evidence type="ECO:0000313" key="10">
    <source>
        <dbReference type="Proteomes" id="UP000240535"/>
    </source>
</evidence>
<keyword evidence="10" id="KW-1185">Reference proteome</keyword>
<dbReference type="GO" id="GO:0090729">
    <property type="term" value="F:toxin activity"/>
    <property type="evidence" value="ECO:0007669"/>
    <property type="project" value="UniProtKB-KW"/>
</dbReference>
<keyword evidence="5" id="KW-0677">Repeat</keyword>
<dbReference type="Gene3D" id="2.150.10.10">
    <property type="entry name" value="Serralysin-like metalloprotease, C-terminal"/>
    <property type="match status" value="4"/>
</dbReference>
<dbReference type="Pfam" id="PF00353">
    <property type="entry name" value="HemolysinCabind"/>
    <property type="match status" value="7"/>
</dbReference>
<keyword evidence="6" id="KW-0843">Virulence</keyword>
<dbReference type="GO" id="GO:0016020">
    <property type="term" value="C:membrane"/>
    <property type="evidence" value="ECO:0007669"/>
    <property type="project" value="UniProtKB-SubCell"/>
</dbReference>
<dbReference type="PROSITE" id="PS00330">
    <property type="entry name" value="HEMOLYSIN_CALCIUM"/>
    <property type="match status" value="8"/>
</dbReference>
<dbReference type="SUPFAM" id="SSF51120">
    <property type="entry name" value="beta-Roll"/>
    <property type="match status" value="5"/>
</dbReference>
<gene>
    <name evidence="9" type="ORF">CQ405_07620</name>
</gene>
<evidence type="ECO:0000256" key="8">
    <source>
        <dbReference type="SAM" id="MobiDB-lite"/>
    </source>
</evidence>